<protein>
    <submittedName>
        <fullName evidence="1">Uncharacterized protein</fullName>
    </submittedName>
</protein>
<name>A0AAD9H9F3_9PEZI</name>
<proteinExistence type="predicted"/>
<accession>A0AAD9H9F3</accession>
<sequence>MELAMHKRPRATNPGAIASHYCTPLHPLAFRCSHTPFSPSPRLSLFSCCPPGACIPVLLILIALLLVYPPEVPAIDGPFPIPSPPTCLSASEALSSLSLSAVSRSTRQAVARPGGLAFLTLSFHKRSPYVRGPPCRLITRRAVGLE</sequence>
<keyword evidence="2" id="KW-1185">Reference proteome</keyword>
<organism evidence="1 2">
    <name type="scientific">Colletotrichum zoysiae</name>
    <dbReference type="NCBI Taxonomy" id="1216348"/>
    <lineage>
        <taxon>Eukaryota</taxon>
        <taxon>Fungi</taxon>
        <taxon>Dikarya</taxon>
        <taxon>Ascomycota</taxon>
        <taxon>Pezizomycotina</taxon>
        <taxon>Sordariomycetes</taxon>
        <taxon>Hypocreomycetidae</taxon>
        <taxon>Glomerellales</taxon>
        <taxon>Glomerellaceae</taxon>
        <taxon>Colletotrichum</taxon>
        <taxon>Colletotrichum graminicola species complex</taxon>
    </lineage>
</organism>
<evidence type="ECO:0000313" key="1">
    <source>
        <dbReference type="EMBL" id="KAK2024871.1"/>
    </source>
</evidence>
<reference evidence="1" key="1">
    <citation type="submission" date="2021-06" db="EMBL/GenBank/DDBJ databases">
        <title>Comparative genomics, transcriptomics and evolutionary studies reveal genomic signatures of adaptation to plant cell wall in hemibiotrophic fungi.</title>
        <authorList>
            <consortium name="DOE Joint Genome Institute"/>
            <person name="Baroncelli R."/>
            <person name="Diaz J.F."/>
            <person name="Benocci T."/>
            <person name="Peng M."/>
            <person name="Battaglia E."/>
            <person name="Haridas S."/>
            <person name="Andreopoulos W."/>
            <person name="Labutti K."/>
            <person name="Pangilinan J."/>
            <person name="Floch G.L."/>
            <person name="Makela M.R."/>
            <person name="Henrissat B."/>
            <person name="Grigoriev I.V."/>
            <person name="Crouch J.A."/>
            <person name="De Vries R.P."/>
            <person name="Sukno S.A."/>
            <person name="Thon M.R."/>
        </authorList>
    </citation>
    <scope>NUCLEOTIDE SEQUENCE</scope>
    <source>
        <strain evidence="1">MAFF235873</strain>
    </source>
</reference>
<dbReference type="Proteomes" id="UP001232148">
    <property type="component" value="Unassembled WGS sequence"/>
</dbReference>
<comment type="caution">
    <text evidence="1">The sequence shown here is derived from an EMBL/GenBank/DDBJ whole genome shotgun (WGS) entry which is preliminary data.</text>
</comment>
<dbReference type="AlphaFoldDB" id="A0AAD9H9F3"/>
<evidence type="ECO:0000313" key="2">
    <source>
        <dbReference type="Proteomes" id="UP001232148"/>
    </source>
</evidence>
<dbReference type="EMBL" id="MU842952">
    <property type="protein sequence ID" value="KAK2024871.1"/>
    <property type="molecule type" value="Genomic_DNA"/>
</dbReference>
<gene>
    <name evidence="1" type="ORF">LX32DRAFT_81119</name>
</gene>